<evidence type="ECO:0000313" key="3">
    <source>
        <dbReference type="Proteomes" id="UP001595715"/>
    </source>
</evidence>
<dbReference type="Pfam" id="PF12670">
    <property type="entry name" value="DUF3792"/>
    <property type="match status" value="1"/>
</dbReference>
<dbReference type="Proteomes" id="UP001595715">
    <property type="component" value="Unassembled WGS sequence"/>
</dbReference>
<keyword evidence="1" id="KW-0472">Membrane</keyword>
<name>A0ABV8K0M7_9BACL</name>
<accession>A0ABV8K0M7</accession>
<dbReference type="RefSeq" id="WP_377718665.1">
    <property type="nucleotide sequence ID" value="NZ_JBHSAM010000020.1"/>
</dbReference>
<feature type="transmembrane region" description="Helical" evidence="1">
    <location>
        <begin position="12"/>
        <end position="35"/>
    </location>
</feature>
<dbReference type="InterPro" id="IPR023804">
    <property type="entry name" value="DUF3792_TM"/>
</dbReference>
<evidence type="ECO:0000256" key="1">
    <source>
        <dbReference type="SAM" id="Phobius"/>
    </source>
</evidence>
<evidence type="ECO:0000313" key="2">
    <source>
        <dbReference type="EMBL" id="MFC4100008.1"/>
    </source>
</evidence>
<gene>
    <name evidence="2" type="ORF">ACFOZ8_10080</name>
</gene>
<sequence>MKHVAKVRIPSPMLSGIVYAAVWLALGALALSLLLRFGNMEENQLGLYSLIVHGIAALCGGFVSGRRSGKRGWYYGGALGFAYGVLVLLVGFLATNAGLTPSTLTMMGVALGSGALGGIFGVNTSQS</sequence>
<organism evidence="2 3">
    <name type="scientific">Paenibacillus xanthanilyticus</name>
    <dbReference type="NCBI Taxonomy" id="1783531"/>
    <lineage>
        <taxon>Bacteria</taxon>
        <taxon>Bacillati</taxon>
        <taxon>Bacillota</taxon>
        <taxon>Bacilli</taxon>
        <taxon>Bacillales</taxon>
        <taxon>Paenibacillaceae</taxon>
        <taxon>Paenibacillus</taxon>
    </lineage>
</organism>
<dbReference type="NCBIfam" id="TIGR04086">
    <property type="entry name" value="TIGR04086_membr"/>
    <property type="match status" value="1"/>
</dbReference>
<keyword evidence="1" id="KW-0812">Transmembrane</keyword>
<protein>
    <submittedName>
        <fullName evidence="2">TIGR04086 family membrane protein</fullName>
    </submittedName>
</protein>
<keyword evidence="3" id="KW-1185">Reference proteome</keyword>
<comment type="caution">
    <text evidence="2">The sequence shown here is derived from an EMBL/GenBank/DDBJ whole genome shotgun (WGS) entry which is preliminary data.</text>
</comment>
<feature type="transmembrane region" description="Helical" evidence="1">
    <location>
        <begin position="72"/>
        <end position="92"/>
    </location>
</feature>
<feature type="transmembrane region" description="Helical" evidence="1">
    <location>
        <begin position="104"/>
        <end position="122"/>
    </location>
</feature>
<feature type="transmembrane region" description="Helical" evidence="1">
    <location>
        <begin position="47"/>
        <end position="65"/>
    </location>
</feature>
<reference evidence="3" key="1">
    <citation type="journal article" date="2019" name="Int. J. Syst. Evol. Microbiol.">
        <title>The Global Catalogue of Microorganisms (GCM) 10K type strain sequencing project: providing services to taxonomists for standard genome sequencing and annotation.</title>
        <authorList>
            <consortium name="The Broad Institute Genomics Platform"/>
            <consortium name="The Broad Institute Genome Sequencing Center for Infectious Disease"/>
            <person name="Wu L."/>
            <person name="Ma J."/>
        </authorList>
    </citation>
    <scope>NUCLEOTIDE SEQUENCE [LARGE SCALE GENOMIC DNA]</scope>
    <source>
        <strain evidence="3">IBRC-M 10987</strain>
    </source>
</reference>
<dbReference type="EMBL" id="JBHSAM010000020">
    <property type="protein sequence ID" value="MFC4100008.1"/>
    <property type="molecule type" value="Genomic_DNA"/>
</dbReference>
<proteinExistence type="predicted"/>
<keyword evidence="1" id="KW-1133">Transmembrane helix</keyword>